<name>A0A8H8UC23_9HELO</name>
<dbReference type="Pfam" id="PF00071">
    <property type="entry name" value="Ras"/>
    <property type="match status" value="1"/>
</dbReference>
<evidence type="ECO:0000313" key="3">
    <source>
        <dbReference type="EMBL" id="TVY41871.1"/>
    </source>
</evidence>
<dbReference type="Proteomes" id="UP000462212">
    <property type="component" value="Unassembled WGS sequence"/>
</dbReference>
<evidence type="ECO:0000313" key="4">
    <source>
        <dbReference type="Proteomes" id="UP000462212"/>
    </source>
</evidence>
<dbReference type="OrthoDB" id="25896at2759"/>
<dbReference type="PANTHER" id="PTHR24072">
    <property type="entry name" value="RHO FAMILY GTPASE"/>
    <property type="match status" value="1"/>
</dbReference>
<dbReference type="PRINTS" id="PR00449">
    <property type="entry name" value="RASTRNSFRMNG"/>
</dbReference>
<dbReference type="InterPro" id="IPR003578">
    <property type="entry name" value="Small_GTPase_Rho"/>
</dbReference>
<dbReference type="SMART" id="SM00174">
    <property type="entry name" value="RHO"/>
    <property type="match status" value="1"/>
</dbReference>
<dbReference type="EMBL" id="QGMJ01000119">
    <property type="protein sequence ID" value="TVY41871.1"/>
    <property type="molecule type" value="Genomic_DNA"/>
</dbReference>
<keyword evidence="1" id="KW-0547">Nucleotide-binding</keyword>
<accession>A0A8H8UC23</accession>
<proteinExistence type="predicted"/>
<sequence>GYMATVFDTSICIIEVDGQDVELELSDTAGLAAYDRLRPRSYPDTHLCMICFFHRLSRLPEKRRRQIHHSYESPIILVGLKKDLRHESKGIDELQKPDQKQVTPEQVCFPRFLTLSALILTFQTRGTQSRKKILADAYFECSAKINEGVHEVFEAAARLALAAGKKEKVGGLRRLFGR</sequence>
<feature type="non-terminal residue" evidence="3">
    <location>
        <position position="178"/>
    </location>
</feature>
<protein>
    <submittedName>
        <fullName evidence="3">GTP-binding protein</fullName>
    </submittedName>
</protein>
<dbReference type="InterPro" id="IPR027417">
    <property type="entry name" value="P-loop_NTPase"/>
</dbReference>
<evidence type="ECO:0000256" key="2">
    <source>
        <dbReference type="ARBA" id="ARBA00023134"/>
    </source>
</evidence>
<dbReference type="InterPro" id="IPR001806">
    <property type="entry name" value="Small_GTPase"/>
</dbReference>
<organism evidence="3 4">
    <name type="scientific">Lachnellula subtilissima</name>
    <dbReference type="NCBI Taxonomy" id="602034"/>
    <lineage>
        <taxon>Eukaryota</taxon>
        <taxon>Fungi</taxon>
        <taxon>Dikarya</taxon>
        <taxon>Ascomycota</taxon>
        <taxon>Pezizomycotina</taxon>
        <taxon>Leotiomycetes</taxon>
        <taxon>Helotiales</taxon>
        <taxon>Lachnaceae</taxon>
        <taxon>Lachnellula</taxon>
    </lineage>
</organism>
<gene>
    <name evidence="3" type="primary">rhoA_0</name>
    <name evidence="3" type="ORF">LSUB1_G003091</name>
</gene>
<dbReference type="GO" id="GO:0003924">
    <property type="term" value="F:GTPase activity"/>
    <property type="evidence" value="ECO:0007669"/>
    <property type="project" value="InterPro"/>
</dbReference>
<dbReference type="SUPFAM" id="SSF52540">
    <property type="entry name" value="P-loop containing nucleoside triphosphate hydrolases"/>
    <property type="match status" value="1"/>
</dbReference>
<dbReference type="Gene3D" id="3.40.50.300">
    <property type="entry name" value="P-loop containing nucleotide triphosphate hydrolases"/>
    <property type="match status" value="1"/>
</dbReference>
<dbReference type="AlphaFoldDB" id="A0A8H8UC23"/>
<dbReference type="GO" id="GO:0005525">
    <property type="term" value="F:GTP binding"/>
    <property type="evidence" value="ECO:0007669"/>
    <property type="project" value="UniProtKB-KW"/>
</dbReference>
<evidence type="ECO:0000256" key="1">
    <source>
        <dbReference type="ARBA" id="ARBA00022741"/>
    </source>
</evidence>
<comment type="caution">
    <text evidence="3">The sequence shown here is derived from an EMBL/GenBank/DDBJ whole genome shotgun (WGS) entry which is preliminary data.</text>
</comment>
<dbReference type="SMART" id="SM00173">
    <property type="entry name" value="RAS"/>
    <property type="match status" value="1"/>
</dbReference>
<reference evidence="3 4" key="1">
    <citation type="submission" date="2018-05" db="EMBL/GenBank/DDBJ databases">
        <title>Genome sequencing and assembly of the regulated plant pathogen Lachnellula willkommii and related sister species for the development of diagnostic species identification markers.</title>
        <authorList>
            <person name="Giroux E."/>
            <person name="Bilodeau G."/>
        </authorList>
    </citation>
    <scope>NUCLEOTIDE SEQUENCE [LARGE SCALE GENOMIC DNA]</scope>
    <source>
        <strain evidence="3 4">CBS 197.66</strain>
    </source>
</reference>
<keyword evidence="4" id="KW-1185">Reference proteome</keyword>
<dbReference type="GO" id="GO:0007264">
    <property type="term" value="P:small GTPase-mediated signal transduction"/>
    <property type="evidence" value="ECO:0007669"/>
    <property type="project" value="InterPro"/>
</dbReference>
<dbReference type="PROSITE" id="PS51420">
    <property type="entry name" value="RHO"/>
    <property type="match status" value="1"/>
</dbReference>
<keyword evidence="2" id="KW-0342">GTP-binding</keyword>